<feature type="compositionally biased region" description="Polar residues" evidence="14">
    <location>
        <begin position="681"/>
        <end position="701"/>
    </location>
</feature>
<keyword evidence="9 10" id="KW-0539">Nucleus</keyword>
<reference evidence="17 18" key="1">
    <citation type="submission" date="2021-02" db="EMBL/GenBank/DDBJ databases">
        <title>Safari Cat Assemblies.</title>
        <authorList>
            <person name="Bredemeyer K.R."/>
            <person name="Murphy W.J."/>
        </authorList>
    </citation>
    <scope>NUCLEOTIDE SEQUENCE [LARGE SCALE GENOMIC DNA]</scope>
</reference>
<protein>
    <recommendedName>
        <fullName evidence="12">Homeobox protein cut-like</fullName>
    </recommendedName>
</protein>
<feature type="region of interest" description="Disordered" evidence="14">
    <location>
        <begin position="1162"/>
        <end position="1388"/>
    </location>
</feature>
<feature type="region of interest" description="Disordered" evidence="14">
    <location>
        <begin position="415"/>
        <end position="484"/>
    </location>
</feature>
<feature type="coiled-coil region" evidence="13">
    <location>
        <begin position="200"/>
        <end position="273"/>
    </location>
</feature>
<feature type="region of interest" description="Disordered" evidence="14">
    <location>
        <begin position="525"/>
        <end position="561"/>
    </location>
</feature>
<accession>A0ABI8AA23</accession>
<comment type="subcellular location">
    <subcellularLocation>
        <location evidence="1 10 11">Nucleus</location>
    </subcellularLocation>
</comment>
<dbReference type="InterPro" id="IPR009057">
    <property type="entry name" value="Homeodomain-like_sf"/>
</dbReference>
<dbReference type="Pfam" id="PF00046">
    <property type="entry name" value="Homeodomain"/>
    <property type="match status" value="1"/>
</dbReference>
<dbReference type="SMART" id="SM01109">
    <property type="entry name" value="CUT"/>
    <property type="match status" value="3"/>
</dbReference>
<dbReference type="PROSITE" id="PS00027">
    <property type="entry name" value="HOMEOBOX_1"/>
    <property type="match status" value="1"/>
</dbReference>
<keyword evidence="4 12" id="KW-0805">Transcription regulation</keyword>
<feature type="compositionally biased region" description="Pro residues" evidence="14">
    <location>
        <begin position="440"/>
        <end position="460"/>
    </location>
</feature>
<feature type="compositionally biased region" description="Basic and acidic residues" evidence="14">
    <location>
        <begin position="1260"/>
        <end position="1273"/>
    </location>
</feature>
<dbReference type="GeneTree" id="ENSGT00940000160241"/>
<dbReference type="PROSITE" id="PS51042">
    <property type="entry name" value="CUT"/>
    <property type="match status" value="3"/>
</dbReference>
<feature type="compositionally biased region" description="Gly residues" evidence="14">
    <location>
        <begin position="762"/>
        <end position="771"/>
    </location>
</feature>
<feature type="compositionally biased region" description="Low complexity" evidence="14">
    <location>
        <begin position="1333"/>
        <end position="1351"/>
    </location>
</feature>
<keyword evidence="3" id="KW-0677">Repeat</keyword>
<gene>
    <name evidence="17" type="primary">CUX2</name>
</gene>
<evidence type="ECO:0000256" key="5">
    <source>
        <dbReference type="ARBA" id="ARBA00023054"/>
    </source>
</evidence>
<proteinExistence type="inferred from homology"/>
<reference evidence="17" key="3">
    <citation type="submission" date="2025-09" db="UniProtKB">
        <authorList>
            <consortium name="Ensembl"/>
        </authorList>
    </citation>
    <scope>IDENTIFICATION</scope>
    <source>
        <strain evidence="17">breed Abyssinian</strain>
    </source>
</reference>
<evidence type="ECO:0000256" key="4">
    <source>
        <dbReference type="ARBA" id="ARBA00023015"/>
    </source>
</evidence>
<dbReference type="PROSITE" id="PS50071">
    <property type="entry name" value="HOMEOBOX_2"/>
    <property type="match status" value="1"/>
</dbReference>
<feature type="compositionally biased region" description="Low complexity" evidence="14">
    <location>
        <begin position="819"/>
        <end position="837"/>
    </location>
</feature>
<feature type="compositionally biased region" description="Polar residues" evidence="14">
    <location>
        <begin position="1312"/>
        <end position="1332"/>
    </location>
</feature>
<dbReference type="Proteomes" id="UP000823872">
    <property type="component" value="Chromosome D3"/>
</dbReference>
<evidence type="ECO:0000313" key="17">
    <source>
        <dbReference type="Ensembl" id="ENSFCTP00005056088.1"/>
    </source>
</evidence>
<dbReference type="InterPro" id="IPR001356">
    <property type="entry name" value="HD"/>
</dbReference>
<evidence type="ECO:0000256" key="13">
    <source>
        <dbReference type="SAM" id="Coils"/>
    </source>
</evidence>
<evidence type="ECO:0000259" key="16">
    <source>
        <dbReference type="PROSITE" id="PS51042"/>
    </source>
</evidence>
<dbReference type="Gene3D" id="1.10.10.60">
    <property type="entry name" value="Homeodomain-like"/>
    <property type="match status" value="1"/>
</dbReference>
<feature type="compositionally biased region" description="Pro residues" evidence="14">
    <location>
        <begin position="1352"/>
        <end position="1362"/>
    </location>
</feature>
<feature type="domain" description="CUT" evidence="16">
    <location>
        <begin position="908"/>
        <end position="995"/>
    </location>
</feature>
<keyword evidence="5 13" id="KW-0175">Coiled coil</keyword>
<feature type="compositionally biased region" description="Pro residues" evidence="14">
    <location>
        <begin position="526"/>
        <end position="542"/>
    </location>
</feature>
<keyword evidence="8 12" id="KW-0804">Transcription</keyword>
<feature type="region of interest" description="Disordered" evidence="14">
    <location>
        <begin position="672"/>
        <end position="701"/>
    </location>
</feature>
<feature type="domain" description="Homeobox" evidence="15">
    <location>
        <begin position="1097"/>
        <end position="1157"/>
    </location>
</feature>
<dbReference type="SUPFAM" id="SSF46689">
    <property type="entry name" value="Homeodomain-like"/>
    <property type="match status" value="1"/>
</dbReference>
<keyword evidence="6 10" id="KW-0238">DNA-binding</keyword>
<dbReference type="PANTHER" id="PTHR14043">
    <property type="entry name" value="CCAAT DISPLACEMENT PROTEIN-RELATED"/>
    <property type="match status" value="1"/>
</dbReference>
<keyword evidence="18" id="KW-1185">Reference proteome</keyword>
<evidence type="ECO:0000259" key="15">
    <source>
        <dbReference type="PROSITE" id="PS50071"/>
    </source>
</evidence>
<dbReference type="InterPro" id="IPR010982">
    <property type="entry name" value="Lambda_DNA-bd_dom_sf"/>
</dbReference>
<dbReference type="PANTHER" id="PTHR14043:SF5">
    <property type="entry name" value="HOMEOBOX PROTEIN CUT-LIKE 2"/>
    <property type="match status" value="1"/>
</dbReference>
<dbReference type="SMART" id="SM00389">
    <property type="entry name" value="HOX"/>
    <property type="match status" value="1"/>
</dbReference>
<name>A0ABI8AA23_FELCA</name>
<feature type="compositionally biased region" description="Acidic residues" evidence="14">
    <location>
        <begin position="854"/>
        <end position="863"/>
    </location>
</feature>
<feature type="compositionally biased region" description="Basic and acidic residues" evidence="14">
    <location>
        <begin position="138"/>
        <end position="149"/>
    </location>
</feature>
<comment type="similarity">
    <text evidence="2 12">Belongs to the CUT homeobox family.</text>
</comment>
<dbReference type="Gene3D" id="1.10.260.40">
    <property type="entry name" value="lambda repressor-like DNA-binding domains"/>
    <property type="match status" value="3"/>
</dbReference>
<evidence type="ECO:0000256" key="14">
    <source>
        <dbReference type="SAM" id="MobiDB-lite"/>
    </source>
</evidence>
<feature type="region of interest" description="Disordered" evidence="14">
    <location>
        <begin position="138"/>
        <end position="167"/>
    </location>
</feature>
<dbReference type="Ensembl" id="ENSFCTT00005080678.1">
    <property type="protein sequence ID" value="ENSFCTP00005056088.1"/>
    <property type="gene ID" value="ENSFCTG00005028627.1"/>
</dbReference>
<evidence type="ECO:0000256" key="2">
    <source>
        <dbReference type="ARBA" id="ARBA00008190"/>
    </source>
</evidence>
<dbReference type="Pfam" id="PF25398">
    <property type="entry name" value="CUX1_N"/>
    <property type="match status" value="1"/>
</dbReference>
<feature type="region of interest" description="Disordered" evidence="14">
    <location>
        <begin position="819"/>
        <end position="879"/>
    </location>
</feature>
<evidence type="ECO:0000256" key="3">
    <source>
        <dbReference type="ARBA" id="ARBA00022737"/>
    </source>
</evidence>
<evidence type="ECO:0000256" key="9">
    <source>
        <dbReference type="ARBA" id="ARBA00023242"/>
    </source>
</evidence>
<feature type="compositionally biased region" description="Basic and acidic residues" evidence="14">
    <location>
        <begin position="864"/>
        <end position="873"/>
    </location>
</feature>
<feature type="coiled-coil region" evidence="13">
    <location>
        <begin position="310"/>
        <end position="355"/>
    </location>
</feature>
<dbReference type="SUPFAM" id="SSF47413">
    <property type="entry name" value="lambda repressor-like DNA-binding domains"/>
    <property type="match status" value="3"/>
</dbReference>
<feature type="compositionally biased region" description="Acidic residues" evidence="14">
    <location>
        <begin position="419"/>
        <end position="428"/>
    </location>
</feature>
<feature type="domain" description="CUT" evidence="16">
    <location>
        <begin position="997"/>
        <end position="1056"/>
    </location>
</feature>
<dbReference type="CDD" id="cd00086">
    <property type="entry name" value="homeodomain"/>
    <property type="match status" value="1"/>
</dbReference>
<organism evidence="17 18">
    <name type="scientific">Felis catus</name>
    <name type="common">Cat</name>
    <name type="synonym">Felis silvestris catus</name>
    <dbReference type="NCBI Taxonomy" id="9685"/>
    <lineage>
        <taxon>Eukaryota</taxon>
        <taxon>Metazoa</taxon>
        <taxon>Chordata</taxon>
        <taxon>Craniata</taxon>
        <taxon>Vertebrata</taxon>
        <taxon>Euteleostomi</taxon>
        <taxon>Mammalia</taxon>
        <taxon>Eutheria</taxon>
        <taxon>Laurasiatheria</taxon>
        <taxon>Carnivora</taxon>
        <taxon>Feliformia</taxon>
        <taxon>Felidae</taxon>
        <taxon>Felinae</taxon>
        <taxon>Felis</taxon>
    </lineage>
</organism>
<dbReference type="InterPro" id="IPR003350">
    <property type="entry name" value="CUT_dom"/>
</dbReference>
<evidence type="ECO:0000256" key="12">
    <source>
        <dbReference type="RuleBase" id="RU361129"/>
    </source>
</evidence>
<evidence type="ECO:0000313" key="18">
    <source>
        <dbReference type="Proteomes" id="UP000823872"/>
    </source>
</evidence>
<dbReference type="Pfam" id="PF02376">
    <property type="entry name" value="CUT"/>
    <property type="match status" value="3"/>
</dbReference>
<dbReference type="InterPro" id="IPR057476">
    <property type="entry name" value="Cux_N"/>
</dbReference>
<evidence type="ECO:0000256" key="10">
    <source>
        <dbReference type="PROSITE-ProRule" id="PRU00108"/>
    </source>
</evidence>
<evidence type="ECO:0000256" key="6">
    <source>
        <dbReference type="ARBA" id="ARBA00023125"/>
    </source>
</evidence>
<sequence length="1417" mass="154154">MAANVGSMFQYWKRFDLRRLQKELNSVASELSARQEESEHSHKHLIELRREFKKNVPEEIREMVAPVLKSFQAEVVALSKRSQEAEAAFLSVYKQLIEAPDPVPVFEAARGLDDRLQPPSFDPSGQPRRDLHTSWKRHPELLGPKEQREGTSPAGPTLTEGSRLPGIPGKALLTETLLQRNEAEKQKGLQEVQITLAARLGEAEEKIKVLHSALKATQTELLELRRKYDEEAASKADEVGLIMTNLEKANQRAEAAQREVESLREQLASVNSSIRLACCSPQGPSGDKVNFALCSGPRLEAALASKDREILRLLKDVQHLQNSLQELEETSANQIADLERQLTAKSEAIEKLEEKLQAQSDYEEIKTELSILKAMKLASSTCSLPQGMSKPEDSLLMAKEAFFPTQKFLLEKPGLLTSPEEDPSEDDSIKDSLGTEQSYPSPPQLPPPPGPEDPLSPSPGQPLLGPGLGPDGPRTFSLSPFPSLASGDRLAGDTLLSKHMMPPATFKGEAGGLLVFPPAFYGTKPPTAPATPAPGPEPPGAPEPVDGGGGSTAGAGAGTEEEQLDTAEIAFQVKEQLLKHNIGQRVFGHYVLGLSQGSVSEILARPKPWRKLTVKGKEPFIKMKQFLSDEQNVLALRTIQVRQRGSITPRIRTPETGSDDAIKSILEQAKKEIESQKGGESKNSTAPLGITNGTAPASTSEDAIKNILEQARREMQAQQQALLEMEAGPRGRSVPPSPPERPSLATASQNGAPTYVKQEDSSGGGGGGGGTSSSATQTSLTVLSPAAFVQSIIRKVKSEIGDAGYFDHHWASDRGLLSRPYTSVSPSLSSSSSGYSGQPNGRAWPRGDEAPTAPEDEAAGGEDEPPRVGELKAEGGVPEAGSGGRLAYYPAYVPRTLKPTVPPLTPEQYELYMYREVDTLELTRQVKEKLAKNGICQRIFGEKVLGLSQGSVSDMLSRPKPWSKLTQKGREPFIRMQLWLSDQLGQAISQQPSASQGQRLFGESILGLTQGSVSDLLSRPKPWHKLSLKGREPFVRMQLWLNDPHNVEKLRDMKKLEKKAYLKRRYGLISTGSDSESPATRSECPSPCLQPQDLSLLQIKKPRVVLAPEEKEALKKAYQLEPYPSQQTIELLSFQLNLKTNTVINWFHNYRSRMRREMLVEGTQDEPDLDPSGGPGVLPPGHSRPDPTPQSPDSEAEDQKPPVKELEPQEGSEERVIPPTTQDKAQVRIKQEQTEEDAEEEAGNQLRDPGEPDEGQGSPKEAHPDHPGNDRLPKVAPGLLLPGGTTPDCPSLQPPQESEGGERLHPDPLSFKSVSESSRCSLEVSLNSPSAASSPGLMMSVSPVPSSSAPISPSPPGAPPAKVPSASPTADTAGALHPSAKVNPNLQRRHEKMANLNSIIYRLERAANREEALEWEF</sequence>
<feature type="compositionally biased region" description="Basic and acidic residues" evidence="14">
    <location>
        <begin position="1197"/>
        <end position="1216"/>
    </location>
</feature>
<feature type="DNA-binding region" description="Homeobox" evidence="10">
    <location>
        <begin position="1099"/>
        <end position="1158"/>
    </location>
</feature>
<feature type="domain" description="CUT" evidence="16">
    <location>
        <begin position="555"/>
        <end position="642"/>
    </location>
</feature>
<evidence type="ECO:0000256" key="7">
    <source>
        <dbReference type="ARBA" id="ARBA00023155"/>
    </source>
</evidence>
<dbReference type="InterPro" id="IPR017970">
    <property type="entry name" value="Homeobox_CS"/>
</dbReference>
<feature type="compositionally biased region" description="Gly residues" evidence="14">
    <location>
        <begin position="546"/>
        <end position="557"/>
    </location>
</feature>
<evidence type="ECO:0000256" key="11">
    <source>
        <dbReference type="RuleBase" id="RU000682"/>
    </source>
</evidence>
<evidence type="ECO:0000256" key="8">
    <source>
        <dbReference type="ARBA" id="ARBA00023163"/>
    </source>
</evidence>
<evidence type="ECO:0000256" key="1">
    <source>
        <dbReference type="ARBA" id="ARBA00004123"/>
    </source>
</evidence>
<keyword evidence="7 10" id="KW-0371">Homeobox</keyword>
<reference evidence="17" key="2">
    <citation type="submission" date="2025-08" db="UniProtKB">
        <authorList>
            <consortium name="Ensembl"/>
        </authorList>
    </citation>
    <scope>IDENTIFICATION</scope>
    <source>
        <strain evidence="17">breed Abyssinian</strain>
    </source>
</reference>
<feature type="region of interest" description="Disordered" evidence="14">
    <location>
        <begin position="727"/>
        <end position="776"/>
    </location>
</feature>